<dbReference type="Proteomes" id="UP000317366">
    <property type="component" value="Unassembled WGS sequence"/>
</dbReference>
<evidence type="ECO:0000313" key="7">
    <source>
        <dbReference type="Proteomes" id="UP000317366"/>
    </source>
</evidence>
<dbReference type="Gene3D" id="1.10.287.950">
    <property type="entry name" value="Methyl-accepting chemotaxis protein"/>
    <property type="match status" value="1"/>
</dbReference>
<accession>A0A538SQ01</accession>
<evidence type="ECO:0000259" key="4">
    <source>
        <dbReference type="PROSITE" id="PS50111"/>
    </source>
</evidence>
<evidence type="ECO:0000256" key="1">
    <source>
        <dbReference type="PROSITE-ProRule" id="PRU00284"/>
    </source>
</evidence>
<dbReference type="GO" id="GO:0007165">
    <property type="term" value="P:signal transduction"/>
    <property type="evidence" value="ECO:0007669"/>
    <property type="project" value="UniProtKB-KW"/>
</dbReference>
<feature type="region of interest" description="Disordered" evidence="2">
    <location>
        <begin position="387"/>
        <end position="425"/>
    </location>
</feature>
<comment type="caution">
    <text evidence="5">The sequence shown here is derived from an EMBL/GenBank/DDBJ whole genome shotgun (WGS) entry which is preliminary data.</text>
</comment>
<dbReference type="InterPro" id="IPR004089">
    <property type="entry name" value="MCPsignal_dom"/>
</dbReference>
<protein>
    <recommendedName>
        <fullName evidence="4">Methyl-accepting transducer domain-containing protein</fullName>
    </recommendedName>
</protein>
<sequence>MLGRREDDRGGSAGPSAVLVTFATAVLAGAAGIILAGLAAWVWVGAITFGGAYLASRTSRGVKAESPLKARRLLLMLDRGGSQEAKAPVEFTEEWGTLYERLNKMALEARTSSTALAELERFRQQANLAASILRDGKDPLTEAPELRVGPLQSLLEGIKSAASTPVVSRLPLGEEELIGTDGEGLPPTWPKPTGESSPRGPAIAEGVARGLRNLVQDLEALGATLGGEGRRPTTPGGENPDLRSPAQLVDAVVLTAADGIEDLAAGLMRANELASVAERVTNRATLLALNAALEATRSGSEAFAAIAEETRRLAEFAREATDTISRLASEIEYKVGETITAIHATSEHAKTSLAEMSGAATPLPASARSARAQIGKLLDRARELQRALNTPSSDRVGGDPMAGPNSVQEHVENDPPPADKLPAEGILLIEGLKPGARLES</sequence>
<dbReference type="EMBL" id="VBOX01000085">
    <property type="protein sequence ID" value="TMQ62164.1"/>
    <property type="molecule type" value="Genomic_DNA"/>
</dbReference>
<evidence type="ECO:0000256" key="2">
    <source>
        <dbReference type="SAM" id="MobiDB-lite"/>
    </source>
</evidence>
<feature type="region of interest" description="Disordered" evidence="2">
    <location>
        <begin position="177"/>
        <end position="202"/>
    </location>
</feature>
<dbReference type="EMBL" id="VBOU01000086">
    <property type="protein sequence ID" value="TMQ53427.1"/>
    <property type="molecule type" value="Genomic_DNA"/>
</dbReference>
<keyword evidence="3" id="KW-0812">Transmembrane</keyword>
<feature type="region of interest" description="Disordered" evidence="2">
    <location>
        <begin position="222"/>
        <end position="244"/>
    </location>
</feature>
<keyword evidence="3" id="KW-0472">Membrane</keyword>
<keyword evidence="1" id="KW-0807">Transducer</keyword>
<feature type="domain" description="Methyl-accepting transducer" evidence="4">
    <location>
        <begin position="249"/>
        <end position="393"/>
    </location>
</feature>
<dbReference type="Proteomes" id="UP000319829">
    <property type="component" value="Unassembled WGS sequence"/>
</dbReference>
<reference evidence="7 8" key="1">
    <citation type="journal article" date="2019" name="Nat. Microbiol.">
        <title>Mediterranean grassland soil C-N compound turnover is dependent on rainfall and depth, and is mediated by genomically divergent microorganisms.</title>
        <authorList>
            <person name="Diamond S."/>
            <person name="Andeer P.F."/>
            <person name="Li Z."/>
            <person name="Crits-Christoph A."/>
            <person name="Burstein D."/>
            <person name="Anantharaman K."/>
            <person name="Lane K.R."/>
            <person name="Thomas B.C."/>
            <person name="Pan C."/>
            <person name="Northen T.R."/>
            <person name="Banfield J.F."/>
        </authorList>
    </citation>
    <scope>NUCLEOTIDE SEQUENCE [LARGE SCALE GENOMIC DNA]</scope>
    <source>
        <strain evidence="5">WS_4</strain>
        <strain evidence="6">WS_7</strain>
    </source>
</reference>
<feature type="transmembrane region" description="Helical" evidence="3">
    <location>
        <begin position="12"/>
        <end position="34"/>
    </location>
</feature>
<dbReference type="PROSITE" id="PS50111">
    <property type="entry name" value="CHEMOTAXIS_TRANSDUC_2"/>
    <property type="match status" value="1"/>
</dbReference>
<name>A0A538SQ01_UNCEI</name>
<evidence type="ECO:0000313" key="5">
    <source>
        <dbReference type="EMBL" id="TMQ53427.1"/>
    </source>
</evidence>
<dbReference type="AlphaFoldDB" id="A0A538SQ01"/>
<gene>
    <name evidence="5" type="ORF">E6K74_09485</name>
    <name evidence="6" type="ORF">E6K77_08275</name>
</gene>
<evidence type="ECO:0000313" key="8">
    <source>
        <dbReference type="Proteomes" id="UP000319829"/>
    </source>
</evidence>
<dbReference type="SUPFAM" id="SSF58104">
    <property type="entry name" value="Methyl-accepting chemotaxis protein (MCP) signaling domain"/>
    <property type="match status" value="1"/>
</dbReference>
<evidence type="ECO:0000313" key="6">
    <source>
        <dbReference type="EMBL" id="TMQ62164.1"/>
    </source>
</evidence>
<dbReference type="GO" id="GO:0016020">
    <property type="term" value="C:membrane"/>
    <property type="evidence" value="ECO:0007669"/>
    <property type="project" value="InterPro"/>
</dbReference>
<organism evidence="5 8">
    <name type="scientific">Eiseniibacteriota bacterium</name>
    <dbReference type="NCBI Taxonomy" id="2212470"/>
    <lineage>
        <taxon>Bacteria</taxon>
        <taxon>Candidatus Eiseniibacteriota</taxon>
    </lineage>
</organism>
<dbReference type="Pfam" id="PF00015">
    <property type="entry name" value="MCPsignal"/>
    <property type="match status" value="1"/>
</dbReference>
<keyword evidence="3" id="KW-1133">Transmembrane helix</keyword>
<evidence type="ECO:0000256" key="3">
    <source>
        <dbReference type="SAM" id="Phobius"/>
    </source>
</evidence>
<proteinExistence type="predicted"/>